<evidence type="ECO:0000256" key="1">
    <source>
        <dbReference type="SAM" id="MobiDB-lite"/>
    </source>
</evidence>
<dbReference type="EMBL" id="JABSTR010000004">
    <property type="protein sequence ID" value="KAH9366348.1"/>
    <property type="molecule type" value="Genomic_DNA"/>
</dbReference>
<dbReference type="VEuPathDB" id="VectorBase:HLOH_040809"/>
<dbReference type="OMA" id="GHQIHRP"/>
<evidence type="ECO:0000313" key="3">
    <source>
        <dbReference type="Proteomes" id="UP000821853"/>
    </source>
</evidence>
<protein>
    <submittedName>
        <fullName evidence="2">Uncharacterized protein</fullName>
    </submittedName>
</protein>
<feature type="compositionally biased region" description="Basic and acidic residues" evidence="1">
    <location>
        <begin position="174"/>
        <end position="189"/>
    </location>
</feature>
<dbReference type="AlphaFoldDB" id="A0A9J6FWC0"/>
<evidence type="ECO:0000313" key="2">
    <source>
        <dbReference type="EMBL" id="KAH9366348.1"/>
    </source>
</evidence>
<reference evidence="2 3" key="1">
    <citation type="journal article" date="2020" name="Cell">
        <title>Large-Scale Comparative Analyses of Tick Genomes Elucidate Their Genetic Diversity and Vector Capacities.</title>
        <authorList>
            <consortium name="Tick Genome and Microbiome Consortium (TIGMIC)"/>
            <person name="Jia N."/>
            <person name="Wang J."/>
            <person name="Shi W."/>
            <person name="Du L."/>
            <person name="Sun Y."/>
            <person name="Zhan W."/>
            <person name="Jiang J.F."/>
            <person name="Wang Q."/>
            <person name="Zhang B."/>
            <person name="Ji P."/>
            <person name="Bell-Sakyi L."/>
            <person name="Cui X.M."/>
            <person name="Yuan T.T."/>
            <person name="Jiang B.G."/>
            <person name="Yang W.F."/>
            <person name="Lam T.T."/>
            <person name="Chang Q.C."/>
            <person name="Ding S.J."/>
            <person name="Wang X.J."/>
            <person name="Zhu J.G."/>
            <person name="Ruan X.D."/>
            <person name="Zhao L."/>
            <person name="Wei J.T."/>
            <person name="Ye R.Z."/>
            <person name="Que T.C."/>
            <person name="Du C.H."/>
            <person name="Zhou Y.H."/>
            <person name="Cheng J.X."/>
            <person name="Dai P.F."/>
            <person name="Guo W.B."/>
            <person name="Han X.H."/>
            <person name="Huang E.J."/>
            <person name="Li L.F."/>
            <person name="Wei W."/>
            <person name="Gao Y.C."/>
            <person name="Liu J.Z."/>
            <person name="Shao H.Z."/>
            <person name="Wang X."/>
            <person name="Wang C.C."/>
            <person name="Yang T.C."/>
            <person name="Huo Q.B."/>
            <person name="Li W."/>
            <person name="Chen H.Y."/>
            <person name="Chen S.E."/>
            <person name="Zhou L.G."/>
            <person name="Ni X.B."/>
            <person name="Tian J.H."/>
            <person name="Sheng Y."/>
            <person name="Liu T."/>
            <person name="Pan Y.S."/>
            <person name="Xia L.Y."/>
            <person name="Li J."/>
            <person name="Zhao F."/>
            <person name="Cao W.C."/>
        </authorList>
    </citation>
    <scope>NUCLEOTIDE SEQUENCE [LARGE SCALE GENOMIC DNA]</scope>
    <source>
        <strain evidence="2">HaeL-2018</strain>
    </source>
</reference>
<accession>A0A9J6FWC0</accession>
<comment type="caution">
    <text evidence="2">The sequence shown here is derived from an EMBL/GenBank/DDBJ whole genome shotgun (WGS) entry which is preliminary data.</text>
</comment>
<feature type="region of interest" description="Disordered" evidence="1">
    <location>
        <begin position="91"/>
        <end position="231"/>
    </location>
</feature>
<feature type="compositionally biased region" description="Basic and acidic residues" evidence="1">
    <location>
        <begin position="100"/>
        <end position="115"/>
    </location>
</feature>
<gene>
    <name evidence="2" type="ORF">HPB48_006200</name>
</gene>
<feature type="compositionally biased region" description="Basic residues" evidence="1">
    <location>
        <begin position="116"/>
        <end position="133"/>
    </location>
</feature>
<proteinExistence type="predicted"/>
<feature type="compositionally biased region" description="Basic residues" evidence="1">
    <location>
        <begin position="211"/>
        <end position="222"/>
    </location>
</feature>
<sequence>MMNGRVKRYLLRVYCEYALFLYERGKKGRLFPPLLPGSNFLFPSSPFFDLPPAFPDCPESPAHIPGARFLLARPLLGRGHSLRSRGVLAAVRAPKHRSDKKAAHSEHEEGSETWRKLHKSNKHSKERYHHHEKHGGEKELKKIQKHAVLSVSRHEASLQGDTLVNHRAAHSKRQRDPHSTDIHLQHVDHPNGGGHAQPHHERLTHANNKPSNKHAATKRSHDRPHDRHYTVSMPVRSGHQIHRPVSHLVKEAEESPRPYHLHTNSRARSALRYAKQSRRVHKDGKERKFKKAFEKKHSKPHYLW</sequence>
<dbReference type="Proteomes" id="UP000821853">
    <property type="component" value="Chromosome 2"/>
</dbReference>
<organism evidence="2 3">
    <name type="scientific">Haemaphysalis longicornis</name>
    <name type="common">Bush tick</name>
    <dbReference type="NCBI Taxonomy" id="44386"/>
    <lineage>
        <taxon>Eukaryota</taxon>
        <taxon>Metazoa</taxon>
        <taxon>Ecdysozoa</taxon>
        <taxon>Arthropoda</taxon>
        <taxon>Chelicerata</taxon>
        <taxon>Arachnida</taxon>
        <taxon>Acari</taxon>
        <taxon>Parasitiformes</taxon>
        <taxon>Ixodida</taxon>
        <taxon>Ixodoidea</taxon>
        <taxon>Ixodidae</taxon>
        <taxon>Haemaphysalinae</taxon>
        <taxon>Haemaphysalis</taxon>
    </lineage>
</organism>
<keyword evidence="3" id="KW-1185">Reference proteome</keyword>
<name>A0A9J6FWC0_HAELO</name>
<dbReference type="OrthoDB" id="6500050at2759"/>